<dbReference type="RefSeq" id="WP_025415130.1">
    <property type="nucleotide sequence ID" value="NZ_CP007130.1"/>
</dbReference>
<reference evidence="2 3" key="1">
    <citation type="journal article" date="2014" name="Genome Announc.">
        <title>Genome Sequence and Methylome of Soil Bacterium Gemmatirosa kalamazoonensis KBS708T, a Member of the Rarely Cultivated Gemmatimonadetes Phylum.</title>
        <authorList>
            <person name="Debruyn J.M."/>
            <person name="Radosevich M."/>
            <person name="Wommack K.E."/>
            <person name="Polson S.W."/>
            <person name="Hauser L.J."/>
            <person name="Fawaz M.N."/>
            <person name="Korlach J."/>
            <person name="Tsai Y.C."/>
        </authorList>
    </citation>
    <scope>NUCLEOTIDE SEQUENCE [LARGE SCALE GENOMIC DNA]</scope>
    <source>
        <strain evidence="2 3">KBS708</strain>
        <plasmid evidence="3">Plasmid 2</plasmid>
    </source>
</reference>
<dbReference type="HOGENOM" id="CLU_2105453_0_0_0"/>
<sequence>MPVPNRRESYRVAYPLRASPTFAWNGVTARVIDCSEHGFCAQLDPHRTLPAIGSEIAGRIVFLDGSSVDVHGVVRHEREHVIGVQLENPGVPYRVLLWEQVRLRALESGWVEVGD</sequence>
<geneLocation type="plasmid" evidence="2 3">
    <name>2</name>
</geneLocation>
<evidence type="ECO:0000313" key="2">
    <source>
        <dbReference type="EMBL" id="AHG93840.1"/>
    </source>
</evidence>
<feature type="domain" description="PilZ" evidence="1">
    <location>
        <begin position="5"/>
        <end position="93"/>
    </location>
</feature>
<gene>
    <name evidence="2" type="ORF">J421_6305</name>
</gene>
<dbReference type="Pfam" id="PF07238">
    <property type="entry name" value="PilZ"/>
    <property type="match status" value="1"/>
</dbReference>
<dbReference type="AlphaFoldDB" id="W0RU51"/>
<dbReference type="EMBL" id="CP007130">
    <property type="protein sequence ID" value="AHG93840.1"/>
    <property type="molecule type" value="Genomic_DNA"/>
</dbReference>
<dbReference type="InParanoid" id="W0RU51"/>
<organism evidence="2 3">
    <name type="scientific">Gemmatirosa kalamazoonensis</name>
    <dbReference type="NCBI Taxonomy" id="861299"/>
    <lineage>
        <taxon>Bacteria</taxon>
        <taxon>Pseudomonadati</taxon>
        <taxon>Gemmatimonadota</taxon>
        <taxon>Gemmatimonadia</taxon>
        <taxon>Gemmatimonadales</taxon>
        <taxon>Gemmatimonadaceae</taxon>
        <taxon>Gemmatirosa</taxon>
    </lineage>
</organism>
<keyword evidence="2" id="KW-0614">Plasmid</keyword>
<evidence type="ECO:0000313" key="3">
    <source>
        <dbReference type="Proteomes" id="UP000019151"/>
    </source>
</evidence>
<name>W0RU51_9BACT</name>
<keyword evidence="3" id="KW-1185">Reference proteome</keyword>
<protein>
    <submittedName>
        <fullName evidence="2">Type IV pilus assembly PilZ</fullName>
    </submittedName>
</protein>
<dbReference type="InterPro" id="IPR009875">
    <property type="entry name" value="PilZ_domain"/>
</dbReference>
<dbReference type="KEGG" id="gba:J421_6305"/>
<dbReference type="SUPFAM" id="SSF141371">
    <property type="entry name" value="PilZ domain-like"/>
    <property type="match status" value="1"/>
</dbReference>
<dbReference type="GO" id="GO:0035438">
    <property type="term" value="F:cyclic-di-GMP binding"/>
    <property type="evidence" value="ECO:0007669"/>
    <property type="project" value="InterPro"/>
</dbReference>
<dbReference type="Proteomes" id="UP000019151">
    <property type="component" value="Plasmid 2"/>
</dbReference>
<dbReference type="Gene3D" id="2.40.10.220">
    <property type="entry name" value="predicted glycosyltransferase like domains"/>
    <property type="match status" value="1"/>
</dbReference>
<proteinExistence type="predicted"/>
<evidence type="ECO:0000259" key="1">
    <source>
        <dbReference type="Pfam" id="PF07238"/>
    </source>
</evidence>
<accession>W0RU51</accession>